<dbReference type="PANTHER" id="PTHR42815:SF2">
    <property type="entry name" value="FAD-BINDING, PUTATIVE (AFU_ORTHOLOGUE AFUA_6G07600)-RELATED"/>
    <property type="match status" value="1"/>
</dbReference>
<reference evidence="1 2" key="1">
    <citation type="submission" date="2024-05" db="EMBL/GenBank/DDBJ databases">
        <authorList>
            <person name="De Oliveira J.P."/>
            <person name="Noriler S.A."/>
            <person name="De Oliveira A.G."/>
            <person name="Sipoli D.S."/>
        </authorList>
    </citation>
    <scope>NUCLEOTIDE SEQUENCE [LARGE SCALE GENOMIC DNA]</scope>
    <source>
        <strain evidence="1 2">LABIM192</strain>
    </source>
</reference>
<accession>A0ABV0IT35</accession>
<name>A0ABV0IT35_9NEIS</name>
<evidence type="ECO:0000313" key="2">
    <source>
        <dbReference type="Proteomes" id="UP001462502"/>
    </source>
</evidence>
<dbReference type="Proteomes" id="UP001462502">
    <property type="component" value="Unassembled WGS sequence"/>
</dbReference>
<dbReference type="RefSeq" id="WP_347949736.1">
    <property type="nucleotide sequence ID" value="NZ_JBDXMI010000001.1"/>
</dbReference>
<proteinExistence type="predicted"/>
<comment type="caution">
    <text evidence="1">The sequence shown here is derived from an EMBL/GenBank/DDBJ whole genome shotgun (WGS) entry which is preliminary data.</text>
</comment>
<organism evidence="1 2">
    <name type="scientific">Chromobacterium phragmitis</name>
    <dbReference type="NCBI Taxonomy" id="2202141"/>
    <lineage>
        <taxon>Bacteria</taxon>
        <taxon>Pseudomonadati</taxon>
        <taxon>Pseudomonadota</taxon>
        <taxon>Betaproteobacteria</taxon>
        <taxon>Neisseriales</taxon>
        <taxon>Chromobacteriaceae</taxon>
        <taxon>Chromobacterium</taxon>
    </lineage>
</organism>
<evidence type="ECO:0000313" key="1">
    <source>
        <dbReference type="EMBL" id="MEO9383755.1"/>
    </source>
</evidence>
<protein>
    <submittedName>
        <fullName evidence="1">Pyridoxamine 5'-phosphate oxidase family protein</fullName>
    </submittedName>
</protein>
<dbReference type="EMBL" id="JBDXMI010000001">
    <property type="protein sequence ID" value="MEO9383755.1"/>
    <property type="molecule type" value="Genomic_DNA"/>
</dbReference>
<dbReference type="PANTHER" id="PTHR42815">
    <property type="entry name" value="FAD-BINDING, PUTATIVE (AFU_ORTHOLOGUE AFUA_6G07600)-RELATED"/>
    <property type="match status" value="1"/>
</dbReference>
<gene>
    <name evidence="1" type="ORF">ABI908_06435</name>
</gene>
<keyword evidence="2" id="KW-1185">Reference proteome</keyword>
<sequence length="219" mass="23880">MSDTRPASPWHAGEQEMQRRAGSLDALAAVGPRVVRDHMPEQHRAFFRQLPFLAMAAVDEAGRPWAGIVEGLPGFVDSPEPRALSIAALPSPADPLRDCLRPGAAVALLGIELHTRRRNRMNGELTVLDDGGCAIAVRQSFGNCPKYIQQREFSFSREPGPRIVGSVEWMDELDDDARAAIATADTFFVASACRDEAGRWRSRRTAGRRADAAANCQGC</sequence>